<comment type="caution">
    <text evidence="2">The sequence shown here is derived from an EMBL/GenBank/DDBJ whole genome shotgun (WGS) entry which is preliminary data.</text>
</comment>
<organism evidence="2 3">
    <name type="scientific">Rhodococcus opacus</name>
    <name type="common">Nocardia opaca</name>
    <dbReference type="NCBI Taxonomy" id="37919"/>
    <lineage>
        <taxon>Bacteria</taxon>
        <taxon>Bacillati</taxon>
        <taxon>Actinomycetota</taxon>
        <taxon>Actinomycetes</taxon>
        <taxon>Mycobacteriales</taxon>
        <taxon>Nocardiaceae</taxon>
        <taxon>Rhodococcus</taxon>
    </lineage>
</organism>
<keyword evidence="3" id="KW-1185">Reference proteome</keyword>
<dbReference type="Proteomes" id="UP001066327">
    <property type="component" value="Unassembled WGS sequence"/>
</dbReference>
<evidence type="ECO:0000313" key="2">
    <source>
        <dbReference type="EMBL" id="MCZ4587686.1"/>
    </source>
</evidence>
<feature type="compositionally biased region" description="Pro residues" evidence="1">
    <location>
        <begin position="20"/>
        <end position="37"/>
    </location>
</feature>
<feature type="region of interest" description="Disordered" evidence="1">
    <location>
        <begin position="1"/>
        <end position="100"/>
    </location>
</feature>
<dbReference type="EMBL" id="JAPWIS010000017">
    <property type="protein sequence ID" value="MCZ4587686.1"/>
    <property type="molecule type" value="Genomic_DNA"/>
</dbReference>
<reference evidence="2" key="1">
    <citation type="submission" date="2022-12" db="EMBL/GenBank/DDBJ databases">
        <authorList>
            <person name="Krivoruchko A.V."/>
            <person name="Elkin A."/>
        </authorList>
    </citation>
    <scope>NUCLEOTIDE SEQUENCE</scope>
    <source>
        <strain evidence="2">IEGM 249</strain>
    </source>
</reference>
<dbReference type="InterPro" id="IPR024735">
    <property type="entry name" value="TcpC"/>
</dbReference>
<accession>A0ABT4NJY6</accession>
<dbReference type="RefSeq" id="WP_304710621.1">
    <property type="nucleotide sequence ID" value="NZ_CP130954.1"/>
</dbReference>
<protein>
    <submittedName>
        <fullName evidence="2">Conjugal transfer protein</fullName>
    </submittedName>
</protein>
<evidence type="ECO:0000256" key="1">
    <source>
        <dbReference type="SAM" id="MobiDB-lite"/>
    </source>
</evidence>
<evidence type="ECO:0000313" key="3">
    <source>
        <dbReference type="Proteomes" id="UP001066327"/>
    </source>
</evidence>
<sequence>MPPAVDAGTSGAVPRTQERPTPPRPAPSREPAGPRPEPAYTAQPDTPPTKGKKTGNSLRGRATAAFSAVRGERESAPHYDGTTNDDFDVPPIGGHPSHTKSRQWAVRLGIPVGVLLLAAGTTFAVGVNIGSSRVPAEGAISQNEALRFRLSSFPVEQAAVFGQQYLNVCLTRPAASDTVAVRTRTEVLARMATSGTESGCGYSGTSTAEAEKPESIVFTGQIKSVREGYTEGAAAYLTYQVAYDSEKAVEVVVPVWVNDRGDPTLMRVVGNVGFMPSPRLGAPPAYAETRAKDAQLATQLHDQVIAPFMQAWGSSDAQQLNLTLTEDASFAARAGLRGVLVNPRVEKVTVYTARTETGAIHYQSGDEVVAETTVEWTSALSTSKQTGTYQIRLRYVQGKWAVLDVTGSALDPSGGPVPNNGAGASPSSGTADNSGHSGSSSTSSVSPTPTQPRETTQTSSDPFDPAAVPS</sequence>
<gene>
    <name evidence="2" type="ORF">O4328_29030</name>
</gene>
<proteinExistence type="predicted"/>
<feature type="compositionally biased region" description="Low complexity" evidence="1">
    <location>
        <begin position="434"/>
        <end position="460"/>
    </location>
</feature>
<name>A0ABT4NJY6_RHOOP</name>
<feature type="region of interest" description="Disordered" evidence="1">
    <location>
        <begin position="411"/>
        <end position="470"/>
    </location>
</feature>
<dbReference type="Pfam" id="PF12642">
    <property type="entry name" value="TpcC"/>
    <property type="match status" value="1"/>
</dbReference>